<dbReference type="AlphaFoldDB" id="A0A9P6RH99"/>
<reference evidence="1" key="1">
    <citation type="journal article" date="2020" name="Fungal Divers.">
        <title>Resolving the Mortierellaceae phylogeny through synthesis of multi-gene phylogenetics and phylogenomics.</title>
        <authorList>
            <person name="Vandepol N."/>
            <person name="Liber J."/>
            <person name="Desiro A."/>
            <person name="Na H."/>
            <person name="Kennedy M."/>
            <person name="Barry K."/>
            <person name="Grigoriev I.V."/>
            <person name="Miller A.N."/>
            <person name="O'Donnell K."/>
            <person name="Stajich J.E."/>
            <person name="Bonito G."/>
        </authorList>
    </citation>
    <scope>NUCLEOTIDE SEQUENCE</scope>
    <source>
        <strain evidence="1">NVP60</strain>
    </source>
</reference>
<keyword evidence="2" id="KW-1185">Reference proteome</keyword>
<proteinExistence type="predicted"/>
<dbReference type="OrthoDB" id="2426057at2759"/>
<dbReference type="EMBL" id="JAAAIN010000182">
    <property type="protein sequence ID" value="KAG0318618.1"/>
    <property type="molecule type" value="Genomic_DNA"/>
</dbReference>
<sequence length="341" mass="38434">MRLTLISAKNLHIVDIEEVIFTVNGVEESLAQESPNDEVLLPLNDIQSICSTLHGDEILRWKLGTPKTVQNDNRMEMQIRFALKLNPMAAPLETETFNLHYMELHALGTMNSSEDPIIRFHCPPYNWALAIRRDEADDTIPYTISESSDYLVIYRAAIELWDLTNSTLSRPANASATTKPFSISAADLKHLSLSISWDGSQIVVSGENVPFKLYERNRPTSVLEELTKAESTNLGKFEGLGSFHKGAGNQRKGQEDEIFVAVDQNTASIHRVYGAWEFLRTIHHTSPLTSEIFWSERSTSRSIGDRIQGRHFICCNIDPDDSVTGHMTQSVFIWNLDSGRL</sequence>
<evidence type="ECO:0000313" key="1">
    <source>
        <dbReference type="EMBL" id="KAG0318618.1"/>
    </source>
</evidence>
<evidence type="ECO:0000313" key="2">
    <source>
        <dbReference type="Proteomes" id="UP000823405"/>
    </source>
</evidence>
<protein>
    <submittedName>
        <fullName evidence="1">Uncharacterized protein</fullName>
    </submittedName>
</protein>
<comment type="caution">
    <text evidence="1">The sequence shown here is derived from an EMBL/GenBank/DDBJ whole genome shotgun (WGS) entry which is preliminary data.</text>
</comment>
<organism evidence="1 2">
    <name type="scientific">Linnemannia gamsii</name>
    <dbReference type="NCBI Taxonomy" id="64522"/>
    <lineage>
        <taxon>Eukaryota</taxon>
        <taxon>Fungi</taxon>
        <taxon>Fungi incertae sedis</taxon>
        <taxon>Mucoromycota</taxon>
        <taxon>Mortierellomycotina</taxon>
        <taxon>Mortierellomycetes</taxon>
        <taxon>Mortierellales</taxon>
        <taxon>Mortierellaceae</taxon>
        <taxon>Linnemannia</taxon>
    </lineage>
</organism>
<gene>
    <name evidence="1" type="ORF">BGZ97_003478</name>
</gene>
<dbReference type="Proteomes" id="UP000823405">
    <property type="component" value="Unassembled WGS sequence"/>
</dbReference>
<accession>A0A9P6RH99</accession>
<name>A0A9P6RH99_9FUNG</name>